<dbReference type="InterPro" id="IPR017853">
    <property type="entry name" value="GH"/>
</dbReference>
<dbReference type="FunFam" id="3.20.20.80:FF:000063">
    <property type="entry name" value="Beta-hexosaminidase"/>
    <property type="match status" value="1"/>
</dbReference>
<dbReference type="InterPro" id="IPR025705">
    <property type="entry name" value="Beta_hexosaminidase_sua/sub"/>
</dbReference>
<evidence type="ECO:0000256" key="5">
    <source>
        <dbReference type="ARBA" id="ARBA00023180"/>
    </source>
</evidence>
<evidence type="ECO:0000256" key="8">
    <source>
        <dbReference type="PIRSR" id="PIRSR001093-1"/>
    </source>
</evidence>
<dbReference type="Proteomes" id="UP000009168">
    <property type="component" value="Unassembled WGS sequence"/>
</dbReference>
<dbReference type="Gene3D" id="3.30.379.10">
    <property type="entry name" value="Chitobiase/beta-hexosaminidase domain 2-like"/>
    <property type="match status" value="1"/>
</dbReference>
<evidence type="ECO:0000256" key="6">
    <source>
        <dbReference type="ARBA" id="ARBA00023295"/>
    </source>
</evidence>
<dbReference type="InterPro" id="IPR015883">
    <property type="entry name" value="Glyco_hydro_20_cat"/>
</dbReference>
<dbReference type="HOGENOM" id="CLU_007082_0_3_1"/>
<gene>
    <name evidence="12" type="ORF">TTHERM_00191450</name>
</gene>
<dbReference type="CDD" id="cd06562">
    <property type="entry name" value="GH20_HexA_HexB-like"/>
    <property type="match status" value="1"/>
</dbReference>
<name>I7MJN4_TETTS</name>
<evidence type="ECO:0000256" key="2">
    <source>
        <dbReference type="ARBA" id="ARBA00006285"/>
    </source>
</evidence>
<feature type="domain" description="Beta-hexosaminidase eukaryotic type N-terminal" evidence="11">
    <location>
        <begin position="33"/>
        <end position="163"/>
    </location>
</feature>
<dbReference type="PANTHER" id="PTHR22600">
    <property type="entry name" value="BETA-HEXOSAMINIDASE"/>
    <property type="match status" value="1"/>
</dbReference>
<evidence type="ECO:0000259" key="10">
    <source>
        <dbReference type="Pfam" id="PF00728"/>
    </source>
</evidence>
<feature type="signal peptide" evidence="9">
    <location>
        <begin position="1"/>
        <end position="20"/>
    </location>
</feature>
<organism evidence="12 13">
    <name type="scientific">Tetrahymena thermophila (strain SB210)</name>
    <dbReference type="NCBI Taxonomy" id="312017"/>
    <lineage>
        <taxon>Eukaryota</taxon>
        <taxon>Sar</taxon>
        <taxon>Alveolata</taxon>
        <taxon>Ciliophora</taxon>
        <taxon>Intramacronucleata</taxon>
        <taxon>Oligohymenophorea</taxon>
        <taxon>Hymenostomatida</taxon>
        <taxon>Tetrahymenina</taxon>
        <taxon>Tetrahymenidae</taxon>
        <taxon>Tetrahymena</taxon>
    </lineage>
</organism>
<dbReference type="GO" id="GO:0004563">
    <property type="term" value="F:beta-N-acetylhexosaminidase activity"/>
    <property type="evidence" value="ECO:0007669"/>
    <property type="project" value="UniProtKB-EC"/>
</dbReference>
<evidence type="ECO:0000313" key="13">
    <source>
        <dbReference type="Proteomes" id="UP000009168"/>
    </source>
</evidence>
<dbReference type="InterPro" id="IPR029019">
    <property type="entry name" value="HEX_eukaryotic_N"/>
</dbReference>
<dbReference type="KEGG" id="tet:TTHERM_00191450"/>
<dbReference type="eggNOG" id="KOG2499">
    <property type="taxonomic scope" value="Eukaryota"/>
</dbReference>
<keyword evidence="3 9" id="KW-0732">Signal</keyword>
<dbReference type="STRING" id="312017.I7MJN4"/>
<reference evidence="13" key="1">
    <citation type="journal article" date="2006" name="PLoS Biol.">
        <title>Macronuclear genome sequence of the ciliate Tetrahymena thermophila, a model eukaryote.</title>
        <authorList>
            <person name="Eisen J.A."/>
            <person name="Coyne R.S."/>
            <person name="Wu M."/>
            <person name="Wu D."/>
            <person name="Thiagarajan M."/>
            <person name="Wortman J.R."/>
            <person name="Badger J.H."/>
            <person name="Ren Q."/>
            <person name="Amedeo P."/>
            <person name="Jones K.M."/>
            <person name="Tallon L.J."/>
            <person name="Delcher A.L."/>
            <person name="Salzberg S.L."/>
            <person name="Silva J.C."/>
            <person name="Haas B.J."/>
            <person name="Majoros W.H."/>
            <person name="Farzad M."/>
            <person name="Carlton J.M."/>
            <person name="Smith R.K. Jr."/>
            <person name="Garg J."/>
            <person name="Pearlman R.E."/>
            <person name="Karrer K.M."/>
            <person name="Sun L."/>
            <person name="Manning G."/>
            <person name="Elde N.C."/>
            <person name="Turkewitz A.P."/>
            <person name="Asai D.J."/>
            <person name="Wilkes D.E."/>
            <person name="Wang Y."/>
            <person name="Cai H."/>
            <person name="Collins K."/>
            <person name="Stewart B.A."/>
            <person name="Lee S.R."/>
            <person name="Wilamowska K."/>
            <person name="Weinberg Z."/>
            <person name="Ruzzo W.L."/>
            <person name="Wloga D."/>
            <person name="Gaertig J."/>
            <person name="Frankel J."/>
            <person name="Tsao C.-C."/>
            <person name="Gorovsky M.A."/>
            <person name="Keeling P.J."/>
            <person name="Waller R.F."/>
            <person name="Patron N.J."/>
            <person name="Cherry J.M."/>
            <person name="Stover N.A."/>
            <person name="Krieger C.J."/>
            <person name="del Toro C."/>
            <person name="Ryder H.F."/>
            <person name="Williamson S.C."/>
            <person name="Barbeau R.A."/>
            <person name="Hamilton E.P."/>
            <person name="Orias E."/>
        </authorList>
    </citation>
    <scope>NUCLEOTIDE SEQUENCE [LARGE SCALE GENOMIC DNA]</scope>
    <source>
        <strain evidence="13">SB210</strain>
    </source>
</reference>
<dbReference type="OMA" id="GHDVVMC"/>
<dbReference type="EMBL" id="GG662693">
    <property type="protein sequence ID" value="EAR96477.1"/>
    <property type="molecule type" value="Genomic_DNA"/>
</dbReference>
<sequence length="555" mass="63721">MNLNFKKYLVICLAIAFVASQVTPGVDPIAAKVIPKPKTYTFGTQTLKISNPCNIVYRPQVNQAGYVPDHVFQMINLYSNLTFQSTFNSTNCNFVSSNIKQMLNAFDPSNIIFDIFISDMNLTIADTIQDESYSLNLLNSSYWQLNATKYVGFVRGLETFSQLFVQDEVSSAWSIPSLPISIQDSPDYPYRGLMIDTARHFLSVNTILKTIDSMQYNKLNVLHWHITDDDSFPYPLQSFPNVTQYGAFSFRKQYSLTDIQYIVRYALLRGIQVVPEIDSPGHAFSWGKSPQFSNVALQCDKFNGQLDPSQKETWQLVNGVLTDLENQFYTSKYIHLGGDEVDEGCWDQSSDLKQYMKDNNIQNYDDLQTFYRQTQKNLYRKINPTKPAIYWSDKDNYKLGLQPDDIVQWWGEMSNFKLISNITNRIILSSQDYAYLDVGFGDELGGDYNQMYNWKAMYAFNPQISGIKGKIIGAEVCLWSELSDDDVYLTRIWTRTSAFSERLWNLNASNGQKLKYRALASRMVFMKNRLNARGVKATPVTLEICERDLSLCFSN</sequence>
<dbReference type="Pfam" id="PF00728">
    <property type="entry name" value="Glyco_hydro_20"/>
    <property type="match status" value="1"/>
</dbReference>
<dbReference type="RefSeq" id="XP_001016722.1">
    <property type="nucleotide sequence ID" value="XM_001016722.3"/>
</dbReference>
<feature type="active site" description="Proton donor" evidence="8">
    <location>
        <position position="340"/>
    </location>
</feature>
<evidence type="ECO:0000256" key="7">
    <source>
        <dbReference type="PIRNR" id="PIRNR001093"/>
    </source>
</evidence>
<dbReference type="PANTHER" id="PTHR22600:SF21">
    <property type="entry name" value="BETA-HEXOSAMINIDASE A"/>
    <property type="match status" value="1"/>
</dbReference>
<evidence type="ECO:0000256" key="4">
    <source>
        <dbReference type="ARBA" id="ARBA00022801"/>
    </source>
</evidence>
<keyword evidence="6 7" id="KW-0326">Glycosidase</keyword>
<evidence type="ECO:0000256" key="3">
    <source>
        <dbReference type="ARBA" id="ARBA00022729"/>
    </source>
</evidence>
<dbReference type="GO" id="GO:0016020">
    <property type="term" value="C:membrane"/>
    <property type="evidence" value="ECO:0007669"/>
    <property type="project" value="TreeGrafter"/>
</dbReference>
<dbReference type="Gene3D" id="3.20.20.80">
    <property type="entry name" value="Glycosidases"/>
    <property type="match status" value="1"/>
</dbReference>
<dbReference type="SUPFAM" id="SSF51445">
    <property type="entry name" value="(Trans)glycosidases"/>
    <property type="match status" value="1"/>
</dbReference>
<evidence type="ECO:0000259" key="11">
    <source>
        <dbReference type="Pfam" id="PF14845"/>
    </source>
</evidence>
<dbReference type="InterPro" id="IPR029018">
    <property type="entry name" value="Hex-like_dom2"/>
</dbReference>
<evidence type="ECO:0000256" key="9">
    <source>
        <dbReference type="SAM" id="SignalP"/>
    </source>
</evidence>
<dbReference type="SUPFAM" id="SSF55545">
    <property type="entry name" value="beta-N-acetylhexosaminidase-like domain"/>
    <property type="match status" value="1"/>
</dbReference>
<dbReference type="PRINTS" id="PR00738">
    <property type="entry name" value="GLHYDRLASE20"/>
</dbReference>
<keyword evidence="4 7" id="KW-0378">Hydrolase</keyword>
<dbReference type="EC" id="3.2.1.52" evidence="7"/>
<evidence type="ECO:0000256" key="1">
    <source>
        <dbReference type="ARBA" id="ARBA00001231"/>
    </source>
</evidence>
<dbReference type="GeneID" id="7832094"/>
<keyword evidence="5" id="KW-0325">Glycoprotein</keyword>
<dbReference type="InParanoid" id="I7MJN4"/>
<dbReference type="PIRSF" id="PIRSF001093">
    <property type="entry name" value="B-hxosamndse_ab_euk"/>
    <property type="match status" value="1"/>
</dbReference>
<comment type="similarity">
    <text evidence="2 7">Belongs to the glycosyl hydrolase 20 family.</text>
</comment>
<feature type="chain" id="PRO_5003712284" description="Beta-hexosaminidase" evidence="9">
    <location>
        <begin position="21"/>
        <end position="555"/>
    </location>
</feature>
<dbReference type="Pfam" id="PF14845">
    <property type="entry name" value="Glycohydro_20b2"/>
    <property type="match status" value="1"/>
</dbReference>
<evidence type="ECO:0000313" key="12">
    <source>
        <dbReference type="EMBL" id="EAR96477.1"/>
    </source>
</evidence>
<dbReference type="AlphaFoldDB" id="I7MJN4"/>
<dbReference type="GO" id="GO:0005975">
    <property type="term" value="P:carbohydrate metabolic process"/>
    <property type="evidence" value="ECO:0007669"/>
    <property type="project" value="InterPro"/>
</dbReference>
<comment type="catalytic activity">
    <reaction evidence="1 7">
        <text>Hydrolysis of terminal non-reducing N-acetyl-D-hexosamine residues in N-acetyl-beta-D-hexosaminides.</text>
        <dbReference type="EC" id="3.2.1.52"/>
    </reaction>
</comment>
<feature type="domain" description="Glycoside hydrolase family 20 catalytic" evidence="10">
    <location>
        <begin position="188"/>
        <end position="505"/>
    </location>
</feature>
<accession>I7MJN4</accession>
<dbReference type="GO" id="GO:0030203">
    <property type="term" value="P:glycosaminoglycan metabolic process"/>
    <property type="evidence" value="ECO:0007669"/>
    <property type="project" value="TreeGrafter"/>
</dbReference>
<protein>
    <recommendedName>
        <fullName evidence="7">Beta-hexosaminidase</fullName>
        <ecNumber evidence="7">3.2.1.52</ecNumber>
    </recommendedName>
</protein>
<keyword evidence="13" id="KW-1185">Reference proteome</keyword>
<proteinExistence type="inferred from homology"/>
<dbReference type="OrthoDB" id="428480at2759"/>